<feature type="transmembrane region" description="Helical" evidence="6">
    <location>
        <begin position="664"/>
        <end position="684"/>
    </location>
</feature>
<name>A0A4S2N6T9_9PEZI</name>
<gene>
    <name evidence="7" type="ORF">EX30DRAFT_337380</name>
</gene>
<dbReference type="GO" id="GO:0015087">
    <property type="term" value="F:cobalt ion transmembrane transporter activity"/>
    <property type="evidence" value="ECO:0007669"/>
    <property type="project" value="TreeGrafter"/>
</dbReference>
<protein>
    <recommendedName>
        <fullName evidence="9">Cora-domain-containing protein</fullName>
    </recommendedName>
</protein>
<evidence type="ECO:0008006" key="9">
    <source>
        <dbReference type="Google" id="ProtNLM"/>
    </source>
</evidence>
<feature type="region of interest" description="Disordered" evidence="5">
    <location>
        <begin position="288"/>
        <end position="307"/>
    </location>
</feature>
<feature type="compositionally biased region" description="Low complexity" evidence="5">
    <location>
        <begin position="289"/>
        <end position="307"/>
    </location>
</feature>
<dbReference type="STRING" id="341454.A0A4S2N6T9"/>
<dbReference type="InterPro" id="IPR045863">
    <property type="entry name" value="CorA_TM1_TM2"/>
</dbReference>
<dbReference type="GO" id="GO:0015095">
    <property type="term" value="F:magnesium ion transmembrane transporter activity"/>
    <property type="evidence" value="ECO:0007669"/>
    <property type="project" value="TreeGrafter"/>
</dbReference>
<feature type="region of interest" description="Disordered" evidence="5">
    <location>
        <begin position="186"/>
        <end position="209"/>
    </location>
</feature>
<dbReference type="PANTHER" id="PTHR46494:SF1">
    <property type="entry name" value="CORA FAMILY METAL ION TRANSPORTER (EUROFUNG)"/>
    <property type="match status" value="1"/>
</dbReference>
<dbReference type="SUPFAM" id="SSF144083">
    <property type="entry name" value="Magnesium transport protein CorA, transmembrane region"/>
    <property type="match status" value="1"/>
</dbReference>
<dbReference type="AlphaFoldDB" id="A0A4S2N6T9"/>
<dbReference type="GO" id="GO:0000287">
    <property type="term" value="F:magnesium ion binding"/>
    <property type="evidence" value="ECO:0007669"/>
    <property type="project" value="TreeGrafter"/>
</dbReference>
<dbReference type="Gene3D" id="1.20.58.340">
    <property type="entry name" value="Magnesium transport protein CorA, transmembrane region"/>
    <property type="match status" value="1"/>
</dbReference>
<dbReference type="Proteomes" id="UP000298138">
    <property type="component" value="Unassembled WGS sequence"/>
</dbReference>
<dbReference type="InParanoid" id="A0A4S2N6T9"/>
<dbReference type="GO" id="GO:0005886">
    <property type="term" value="C:plasma membrane"/>
    <property type="evidence" value="ECO:0007669"/>
    <property type="project" value="UniProtKB-SubCell"/>
</dbReference>
<evidence type="ECO:0000256" key="3">
    <source>
        <dbReference type="ARBA" id="ARBA00022989"/>
    </source>
</evidence>
<dbReference type="EMBL" id="ML220112">
    <property type="protein sequence ID" value="TGZ84933.1"/>
    <property type="molecule type" value="Genomic_DNA"/>
</dbReference>
<feature type="compositionally biased region" description="Basic and acidic residues" evidence="5">
    <location>
        <begin position="186"/>
        <end position="195"/>
    </location>
</feature>
<dbReference type="Pfam" id="PF01544">
    <property type="entry name" value="CorA"/>
    <property type="match status" value="1"/>
</dbReference>
<evidence type="ECO:0000256" key="1">
    <source>
        <dbReference type="ARBA" id="ARBA00004651"/>
    </source>
</evidence>
<feature type="compositionally biased region" description="Low complexity" evidence="5">
    <location>
        <begin position="196"/>
        <end position="208"/>
    </location>
</feature>
<feature type="compositionally biased region" description="Acidic residues" evidence="5">
    <location>
        <begin position="322"/>
        <end position="335"/>
    </location>
</feature>
<dbReference type="InterPro" id="IPR002523">
    <property type="entry name" value="MgTranspt_CorA/ZnTranspt_ZntB"/>
</dbReference>
<proteinExistence type="predicted"/>
<evidence type="ECO:0000313" key="7">
    <source>
        <dbReference type="EMBL" id="TGZ84933.1"/>
    </source>
</evidence>
<evidence type="ECO:0000256" key="6">
    <source>
        <dbReference type="SAM" id="Phobius"/>
    </source>
</evidence>
<reference evidence="7 8" key="1">
    <citation type="submission" date="2019-04" db="EMBL/GenBank/DDBJ databases">
        <title>Comparative genomics and transcriptomics to analyze fruiting body development in filamentous ascomycetes.</title>
        <authorList>
            <consortium name="DOE Joint Genome Institute"/>
            <person name="Lutkenhaus R."/>
            <person name="Traeger S."/>
            <person name="Breuer J."/>
            <person name="Kuo A."/>
            <person name="Lipzen A."/>
            <person name="Pangilinan J."/>
            <person name="Dilworth D."/>
            <person name="Sandor L."/>
            <person name="Poggeler S."/>
            <person name="Barry K."/>
            <person name="Grigoriev I.V."/>
            <person name="Nowrousian M."/>
        </authorList>
    </citation>
    <scope>NUCLEOTIDE SEQUENCE [LARGE SCALE GENOMIC DNA]</scope>
    <source>
        <strain evidence="7 8">CBS 389.68</strain>
    </source>
</reference>
<dbReference type="PANTHER" id="PTHR46494">
    <property type="entry name" value="CORA FAMILY METAL ION TRANSPORTER (EUROFUNG)"/>
    <property type="match status" value="1"/>
</dbReference>
<feature type="region of interest" description="Disordered" evidence="5">
    <location>
        <begin position="1"/>
        <end position="32"/>
    </location>
</feature>
<keyword evidence="8" id="KW-1185">Reference proteome</keyword>
<keyword evidence="4 6" id="KW-0472">Membrane</keyword>
<dbReference type="GO" id="GO:0050897">
    <property type="term" value="F:cobalt ion binding"/>
    <property type="evidence" value="ECO:0007669"/>
    <property type="project" value="TreeGrafter"/>
</dbReference>
<evidence type="ECO:0000256" key="4">
    <source>
        <dbReference type="ARBA" id="ARBA00023136"/>
    </source>
</evidence>
<keyword evidence="2 6" id="KW-0812">Transmembrane</keyword>
<feature type="transmembrane region" description="Helical" evidence="6">
    <location>
        <begin position="629"/>
        <end position="652"/>
    </location>
</feature>
<sequence>MDPLLAPQQDPITSHSPSPPPTTTTPEPHILRDPLRHPYYQTLPESIAKKFRNLDCDDVFGECDNALKSRGTKNFIVDFGGARDQGGEAWCALDLDNSDAEGVKALLEKRRDNETYMNIRTRWINIFQPYEQMKLVSAITSHYNFSPRLTSVITTPPTRVPPAVSPPTPQRSQSIRARIKREFKDRVRSGGRDIESGSSGVTTGASSTHLQVPGQRDMVEMNTFDASVSRRRSREIMAESRPKDPNYMDLAQTLWHWHAVEWGNQYICTGFNHLHSILTAAEHVAKLESSNSQTSSPSNTNSRHSSNNFFSRYSSPGYKDDLDSDTDTSDDDAHDDPDLPYSSHFDPKAEIHPYGRRVWSWLVLCDDGTVISIHEPLRDISDRDLIKVRMNMLTVFRSLSSSRLATSSTQTNMGTGLDDLPFRAPNTESDTVDGGPSLLFYYLFDDWYSTFRFVYERGAPYSTKMSALRNSMRRDPHLKHLKKLHRITRRLASLKRMMETRKIILENILYRQEKPGESTSDIGDGIRSPRTRTQTLDISIDSLHLLSHHHHQPPEPQPRLLTSMGSPTILGVRLSPLSITKFERLRDRIRLYVLGELDSLLVEKTELENLTFNLISLKQSATVEVLTRITIWLTKFTFLFLPLTLVTGYFGMELRGFEGKYGEDVFWVVMAVSIVLTVGVLWVVGWQTRTEEVGRGVRDVWRGGKRRRER</sequence>
<evidence type="ECO:0000313" key="8">
    <source>
        <dbReference type="Proteomes" id="UP000298138"/>
    </source>
</evidence>
<feature type="region of interest" description="Disordered" evidence="5">
    <location>
        <begin position="313"/>
        <end position="345"/>
    </location>
</feature>
<organism evidence="7 8">
    <name type="scientific">Ascodesmis nigricans</name>
    <dbReference type="NCBI Taxonomy" id="341454"/>
    <lineage>
        <taxon>Eukaryota</taxon>
        <taxon>Fungi</taxon>
        <taxon>Dikarya</taxon>
        <taxon>Ascomycota</taxon>
        <taxon>Pezizomycotina</taxon>
        <taxon>Pezizomycetes</taxon>
        <taxon>Pezizales</taxon>
        <taxon>Ascodesmidaceae</taxon>
        <taxon>Ascodesmis</taxon>
    </lineage>
</organism>
<feature type="compositionally biased region" description="Pro residues" evidence="5">
    <location>
        <begin position="158"/>
        <end position="169"/>
    </location>
</feature>
<comment type="subcellular location">
    <subcellularLocation>
        <location evidence="1">Cell membrane</location>
        <topology evidence="1">Multi-pass membrane protein</topology>
    </subcellularLocation>
</comment>
<keyword evidence="3 6" id="KW-1133">Transmembrane helix</keyword>
<accession>A0A4S2N6T9</accession>
<feature type="region of interest" description="Disordered" evidence="5">
    <location>
        <begin position="154"/>
        <end position="174"/>
    </location>
</feature>
<evidence type="ECO:0000256" key="5">
    <source>
        <dbReference type="SAM" id="MobiDB-lite"/>
    </source>
</evidence>
<evidence type="ECO:0000256" key="2">
    <source>
        <dbReference type="ARBA" id="ARBA00022692"/>
    </source>
</evidence>
<dbReference type="OrthoDB" id="5430812at2759"/>